<reference evidence="2 3" key="1">
    <citation type="submission" date="2016-05" db="EMBL/GenBank/DDBJ databases">
        <title>A degradative enzymes factory behind the ericoid mycorrhizal symbiosis.</title>
        <authorList>
            <consortium name="DOE Joint Genome Institute"/>
            <person name="Martino E."/>
            <person name="Morin E."/>
            <person name="Grelet G."/>
            <person name="Kuo A."/>
            <person name="Kohler A."/>
            <person name="Daghino S."/>
            <person name="Barry K."/>
            <person name="Choi C."/>
            <person name="Cichocki N."/>
            <person name="Clum A."/>
            <person name="Copeland A."/>
            <person name="Hainaut M."/>
            <person name="Haridas S."/>
            <person name="Labutti K."/>
            <person name="Lindquist E."/>
            <person name="Lipzen A."/>
            <person name="Khouja H.-R."/>
            <person name="Murat C."/>
            <person name="Ohm R."/>
            <person name="Olson A."/>
            <person name="Spatafora J."/>
            <person name="Veneault-Fourrey C."/>
            <person name="Henrissat B."/>
            <person name="Grigoriev I."/>
            <person name="Martin F."/>
            <person name="Perotto S."/>
        </authorList>
    </citation>
    <scope>NUCLEOTIDE SEQUENCE [LARGE SCALE GENOMIC DNA]</scope>
    <source>
        <strain evidence="2 3">UAMH 7357</strain>
    </source>
</reference>
<proteinExistence type="predicted"/>
<organism evidence="2 3">
    <name type="scientific">Hyaloscypha hepaticicola</name>
    <dbReference type="NCBI Taxonomy" id="2082293"/>
    <lineage>
        <taxon>Eukaryota</taxon>
        <taxon>Fungi</taxon>
        <taxon>Dikarya</taxon>
        <taxon>Ascomycota</taxon>
        <taxon>Pezizomycotina</taxon>
        <taxon>Leotiomycetes</taxon>
        <taxon>Helotiales</taxon>
        <taxon>Hyaloscyphaceae</taxon>
        <taxon>Hyaloscypha</taxon>
    </lineage>
</organism>
<accession>A0A2J6Q4Y9</accession>
<name>A0A2J6Q4Y9_9HELO</name>
<feature type="domain" description="WD-like" evidence="1">
    <location>
        <begin position="7"/>
        <end position="108"/>
    </location>
</feature>
<sequence length="110" mass="11519">RVCGSNDVSCYSSYRANKGVCSSLIYQIEISNANVLNSPRAICIRGTCGCNTCCVSWANPVPSGTAQEFELSPAAYKTLPAGVSGLTRNILIGDTCTTQCLSGRANGCEN</sequence>
<protein>
    <recommendedName>
        <fullName evidence="1">WD-like domain-containing protein</fullName>
    </recommendedName>
</protein>
<evidence type="ECO:0000259" key="1">
    <source>
        <dbReference type="Pfam" id="PF20493"/>
    </source>
</evidence>
<dbReference type="AlphaFoldDB" id="A0A2J6Q4Y9"/>
<gene>
    <name evidence="2" type="ORF">NA56DRAFT_572224</name>
</gene>
<keyword evidence="3" id="KW-1185">Reference proteome</keyword>
<evidence type="ECO:0000313" key="2">
    <source>
        <dbReference type="EMBL" id="PMD21357.1"/>
    </source>
</evidence>
<dbReference type="Proteomes" id="UP000235672">
    <property type="component" value="Unassembled WGS sequence"/>
</dbReference>
<dbReference type="OrthoDB" id="3853793at2759"/>
<dbReference type="Pfam" id="PF20493">
    <property type="entry name" value="WD-like_fungi"/>
    <property type="match status" value="1"/>
</dbReference>
<dbReference type="InterPro" id="IPR046925">
    <property type="entry name" value="WD-like_fungi"/>
</dbReference>
<feature type="non-terminal residue" evidence="2">
    <location>
        <position position="1"/>
    </location>
</feature>
<evidence type="ECO:0000313" key="3">
    <source>
        <dbReference type="Proteomes" id="UP000235672"/>
    </source>
</evidence>
<dbReference type="EMBL" id="KZ613481">
    <property type="protein sequence ID" value="PMD21357.1"/>
    <property type="molecule type" value="Genomic_DNA"/>
</dbReference>